<comment type="caution">
    <text evidence="1">The sequence shown here is derived from an EMBL/GenBank/DDBJ whole genome shotgun (WGS) entry which is preliminary data.</text>
</comment>
<dbReference type="OrthoDB" id="2721925at2"/>
<keyword evidence="2" id="KW-1185">Reference proteome</keyword>
<sequence length="81" mass="9625">MVQSKENKEELLLQAVKTQYSILQLLDNTLHQTYQYEKGLPKEQQNSEVINLAYQARNIIAKKPKLKKIYKELEEKYDVEL</sequence>
<dbReference type="RefSeq" id="WP_121205494.1">
    <property type="nucleotide sequence ID" value="NZ_RBZP01000016.1"/>
</dbReference>
<evidence type="ECO:0000313" key="1">
    <source>
        <dbReference type="EMBL" id="RKQ30803.1"/>
    </source>
</evidence>
<dbReference type="AlphaFoldDB" id="A0A494ZWD2"/>
<dbReference type="EMBL" id="RBZP01000016">
    <property type="protein sequence ID" value="RKQ30803.1"/>
    <property type="molecule type" value="Genomic_DNA"/>
</dbReference>
<name>A0A494ZWD2_9BACI</name>
<gene>
    <name evidence="1" type="ORF">D8M06_15415</name>
</gene>
<evidence type="ECO:0000313" key="2">
    <source>
        <dbReference type="Proteomes" id="UP000269301"/>
    </source>
</evidence>
<reference evidence="1 2" key="1">
    <citation type="journal article" date="2016" name="Int. J. Syst. Evol. Microbiol.">
        <title>Oceanobacillus halophilus sp. nov., a novel moderately halophilic bacterium from a hypersaline lake.</title>
        <authorList>
            <person name="Amoozegar M.A."/>
            <person name="Bagheri M."/>
            <person name="Makhdoumi A."/>
            <person name="Nikou M.M."/>
            <person name="Fazeli S.A.S."/>
            <person name="Schumann P."/>
            <person name="Sproer C."/>
            <person name="Sanchez-Porro C."/>
            <person name="Ventosa A."/>
        </authorList>
    </citation>
    <scope>NUCLEOTIDE SEQUENCE [LARGE SCALE GENOMIC DNA]</scope>
    <source>
        <strain evidence="1 2">DSM 23996</strain>
    </source>
</reference>
<accession>A0A494ZWD2</accession>
<proteinExistence type="predicted"/>
<protein>
    <submittedName>
        <fullName evidence="1">Uncharacterized protein</fullName>
    </submittedName>
</protein>
<organism evidence="1 2">
    <name type="scientific">Oceanobacillus halophilus</name>
    <dbReference type="NCBI Taxonomy" id="930130"/>
    <lineage>
        <taxon>Bacteria</taxon>
        <taxon>Bacillati</taxon>
        <taxon>Bacillota</taxon>
        <taxon>Bacilli</taxon>
        <taxon>Bacillales</taxon>
        <taxon>Bacillaceae</taxon>
        <taxon>Oceanobacillus</taxon>
    </lineage>
</organism>
<dbReference type="Proteomes" id="UP000269301">
    <property type="component" value="Unassembled WGS sequence"/>
</dbReference>